<protein>
    <submittedName>
        <fullName evidence="1">Uncharacterized protein</fullName>
    </submittedName>
</protein>
<dbReference type="AlphaFoldDB" id="A0A1L7WTW9"/>
<dbReference type="EMBL" id="FJOG01000007">
    <property type="protein sequence ID" value="CZR56225.1"/>
    <property type="molecule type" value="Genomic_DNA"/>
</dbReference>
<organism evidence="1 2">
    <name type="scientific">Phialocephala subalpina</name>
    <dbReference type="NCBI Taxonomy" id="576137"/>
    <lineage>
        <taxon>Eukaryota</taxon>
        <taxon>Fungi</taxon>
        <taxon>Dikarya</taxon>
        <taxon>Ascomycota</taxon>
        <taxon>Pezizomycotina</taxon>
        <taxon>Leotiomycetes</taxon>
        <taxon>Helotiales</taxon>
        <taxon>Mollisiaceae</taxon>
        <taxon>Phialocephala</taxon>
        <taxon>Phialocephala fortinii species complex</taxon>
    </lineage>
</organism>
<keyword evidence="2" id="KW-1185">Reference proteome</keyword>
<dbReference type="OrthoDB" id="10456793at2759"/>
<reference evidence="1 2" key="1">
    <citation type="submission" date="2016-03" db="EMBL/GenBank/DDBJ databases">
        <authorList>
            <person name="Ploux O."/>
        </authorList>
    </citation>
    <scope>NUCLEOTIDE SEQUENCE [LARGE SCALE GENOMIC DNA]</scope>
    <source>
        <strain evidence="1 2">UAMH 11012</strain>
    </source>
</reference>
<evidence type="ECO:0000313" key="2">
    <source>
        <dbReference type="Proteomes" id="UP000184330"/>
    </source>
</evidence>
<dbReference type="Proteomes" id="UP000184330">
    <property type="component" value="Unassembled WGS sequence"/>
</dbReference>
<accession>A0A1L7WTW9</accession>
<proteinExistence type="predicted"/>
<sequence length="330" mass="37318">MSSPISETPNLGTLSILPFEIRHQIYALVLDLFADQYLPPQGDGPPSIPTLPPSSNRTALLQASKDVYKEAISILVNVNSFEIYIERELDPGTDEESQITFREGPWTYSLRAQARPLRKYSTPPLSLTTFTPEQRDAFVRRGLFKELRCVWLRIEDLQESDIVPCEEGPEIGVEPHQFTDLLSSILESLKGCVLKDLDLTIDELADVCWPPDDSEIPRHLQLARHTTGDPGIDTRGIQQVLDMISTLRGVGKCRVFAQGSDHRYNMGWIIAMHYAQYLRKVIQLPEGAEAPDWAPNTESVKPWEAFDPGYKFEFSGGDFEIGRPEDFEVR</sequence>
<name>A0A1L7WTW9_9HELO</name>
<evidence type="ECO:0000313" key="1">
    <source>
        <dbReference type="EMBL" id="CZR56225.1"/>
    </source>
</evidence>
<gene>
    <name evidence="1" type="ORF">PAC_06113</name>
</gene>